<dbReference type="Gene3D" id="1.25.40.20">
    <property type="entry name" value="Ankyrin repeat-containing domain"/>
    <property type="match status" value="1"/>
</dbReference>
<comment type="caution">
    <text evidence="5">The sequence shown here is derived from an EMBL/GenBank/DDBJ whole genome shotgun (WGS) entry which is preliminary data.</text>
</comment>
<dbReference type="GO" id="GO:0085020">
    <property type="term" value="P:protein K6-linked ubiquitination"/>
    <property type="evidence" value="ECO:0007669"/>
    <property type="project" value="TreeGrafter"/>
</dbReference>
<evidence type="ECO:0000256" key="2">
    <source>
        <dbReference type="ARBA" id="ARBA00023043"/>
    </source>
</evidence>
<dbReference type="PANTHER" id="PTHR24171">
    <property type="entry name" value="ANKYRIN REPEAT DOMAIN-CONTAINING PROTEIN 39-RELATED"/>
    <property type="match status" value="1"/>
</dbReference>
<evidence type="ECO:0000313" key="5">
    <source>
        <dbReference type="EMBL" id="KAF4661982.1"/>
    </source>
</evidence>
<keyword evidence="1" id="KW-0677">Repeat</keyword>
<dbReference type="PROSITE" id="PS50088">
    <property type="entry name" value="ANK_REPEAT"/>
    <property type="match status" value="2"/>
</dbReference>
<dbReference type="InterPro" id="IPR011600">
    <property type="entry name" value="Pept_C14_caspase"/>
</dbReference>
<evidence type="ECO:0000256" key="3">
    <source>
        <dbReference type="PROSITE-ProRule" id="PRU00023"/>
    </source>
</evidence>
<dbReference type="Pfam" id="PF13637">
    <property type="entry name" value="Ank_4"/>
    <property type="match status" value="1"/>
</dbReference>
<dbReference type="GO" id="GO:0004842">
    <property type="term" value="F:ubiquitin-protein transferase activity"/>
    <property type="evidence" value="ECO:0007669"/>
    <property type="project" value="TreeGrafter"/>
</dbReference>
<dbReference type="InterPro" id="IPR001309">
    <property type="entry name" value="Pept_C14_p20"/>
</dbReference>
<dbReference type="GO" id="GO:0004197">
    <property type="term" value="F:cysteine-type endopeptidase activity"/>
    <property type="evidence" value="ECO:0007669"/>
    <property type="project" value="InterPro"/>
</dbReference>
<evidence type="ECO:0000259" key="4">
    <source>
        <dbReference type="PROSITE" id="PS50208"/>
    </source>
</evidence>
<dbReference type="SMART" id="SM00248">
    <property type="entry name" value="ANK"/>
    <property type="match status" value="2"/>
</dbReference>
<proteinExistence type="predicted"/>
<dbReference type="InterPro" id="IPR036770">
    <property type="entry name" value="Ankyrin_rpt-contain_sf"/>
</dbReference>
<dbReference type="Pfam" id="PF00656">
    <property type="entry name" value="Peptidase_C14"/>
    <property type="match status" value="1"/>
</dbReference>
<feature type="domain" description="Caspase family p20" evidence="4">
    <location>
        <begin position="133"/>
        <end position="215"/>
    </location>
</feature>
<sequence>MSTSLHEAAAFGDHRNIITLIYTGEDPNAIDKGGFTPLHLAVKGGNLKAVQALMMCRADPNVKDSLGKSPKNLADELCEDMRLDGCPEKIKLSEKMRYFVAQRENGGNVMTKNKFLANSNLVSDRCGEAPLADSKKALIISQAHYHADCQNLHHGLADSKIVAERLERLGYAVTLGVNLNSKELQRYVSNAVEVESDRKVIYFIGMIERRIDGHGKRKSLLCGVDRRFSPAPQPEDLSLEEVIGKLSEKMSPNSSALVVVDATRDSTLTSELFGARSVLSDTGYLESSGPYPIEVPKGVSLLCAHIPNELLPADLFDPFSILASNGSLECLLAADEDQIARLAELAGLEASKPVNLLKKRSTKILQLPVDSPPPSVFGICLDAALEKFSDDYTRVCCSVSAEVSEATERVQRPWSKTN</sequence>
<gene>
    <name evidence="5" type="ORF">FOL47_006465</name>
</gene>
<dbReference type="PANTHER" id="PTHR24171:SF8">
    <property type="entry name" value="BRCA1-ASSOCIATED RING DOMAIN PROTEIN 1"/>
    <property type="match status" value="1"/>
</dbReference>
<dbReference type="SUPFAM" id="SSF52129">
    <property type="entry name" value="Caspase-like"/>
    <property type="match status" value="1"/>
</dbReference>
<dbReference type="PROSITE" id="PS50297">
    <property type="entry name" value="ANK_REP_REGION"/>
    <property type="match status" value="1"/>
</dbReference>
<feature type="repeat" description="ANK" evidence="3">
    <location>
        <begin position="33"/>
        <end position="65"/>
    </location>
</feature>
<dbReference type="EMBL" id="JAAPAO010000360">
    <property type="protein sequence ID" value="KAF4661982.1"/>
    <property type="molecule type" value="Genomic_DNA"/>
</dbReference>
<dbReference type="OrthoDB" id="285735at2759"/>
<dbReference type="AlphaFoldDB" id="A0A7J6LRR1"/>
<dbReference type="GO" id="GO:0006508">
    <property type="term" value="P:proteolysis"/>
    <property type="evidence" value="ECO:0007669"/>
    <property type="project" value="InterPro"/>
</dbReference>
<keyword evidence="6" id="KW-1185">Reference proteome</keyword>
<protein>
    <recommendedName>
        <fullName evidence="4">Caspase family p20 domain-containing protein</fullName>
    </recommendedName>
</protein>
<dbReference type="PROSITE" id="PS50208">
    <property type="entry name" value="CASPASE_P20"/>
    <property type="match status" value="1"/>
</dbReference>
<feature type="repeat" description="ANK" evidence="3">
    <location>
        <begin position="1"/>
        <end position="32"/>
    </location>
</feature>
<dbReference type="SUPFAM" id="SSF48403">
    <property type="entry name" value="Ankyrin repeat"/>
    <property type="match status" value="1"/>
</dbReference>
<reference evidence="5 6" key="1">
    <citation type="submission" date="2020-04" db="EMBL/GenBank/DDBJ databases">
        <title>Perkinsus chesapeaki whole genome sequence.</title>
        <authorList>
            <person name="Bogema D.R."/>
        </authorList>
    </citation>
    <scope>NUCLEOTIDE SEQUENCE [LARGE SCALE GENOMIC DNA]</scope>
    <source>
        <strain evidence="5">ATCC PRA-425</strain>
    </source>
</reference>
<accession>A0A7J6LRR1</accession>
<dbReference type="InterPro" id="IPR029030">
    <property type="entry name" value="Caspase-like_dom_sf"/>
</dbReference>
<dbReference type="Proteomes" id="UP000591131">
    <property type="component" value="Unassembled WGS sequence"/>
</dbReference>
<keyword evidence="2 3" id="KW-0040">ANK repeat</keyword>
<organism evidence="5 6">
    <name type="scientific">Perkinsus chesapeaki</name>
    <name type="common">Clam parasite</name>
    <name type="synonym">Perkinsus andrewsi</name>
    <dbReference type="NCBI Taxonomy" id="330153"/>
    <lineage>
        <taxon>Eukaryota</taxon>
        <taxon>Sar</taxon>
        <taxon>Alveolata</taxon>
        <taxon>Perkinsozoa</taxon>
        <taxon>Perkinsea</taxon>
        <taxon>Perkinsida</taxon>
        <taxon>Perkinsidae</taxon>
        <taxon>Perkinsus</taxon>
    </lineage>
</organism>
<name>A0A7J6LRR1_PERCH</name>
<dbReference type="InterPro" id="IPR002110">
    <property type="entry name" value="Ankyrin_rpt"/>
</dbReference>
<evidence type="ECO:0000256" key="1">
    <source>
        <dbReference type="ARBA" id="ARBA00022737"/>
    </source>
</evidence>
<dbReference type="Gene3D" id="3.40.50.1460">
    <property type="match status" value="1"/>
</dbReference>
<evidence type="ECO:0000313" key="6">
    <source>
        <dbReference type="Proteomes" id="UP000591131"/>
    </source>
</evidence>